<protein>
    <submittedName>
        <fullName evidence="3">Putative iron-regulated membrane protein</fullName>
    </submittedName>
</protein>
<dbReference type="RefSeq" id="WP_119694593.1">
    <property type="nucleotide sequence ID" value="NZ_QXDA01000006.1"/>
</dbReference>
<reference evidence="3 4" key="1">
    <citation type="submission" date="2018-08" db="EMBL/GenBank/DDBJ databases">
        <title>Genome sequencing of rice bacterial endophytes.</title>
        <authorList>
            <person name="Venturi V."/>
        </authorList>
    </citation>
    <scope>NUCLEOTIDE SEQUENCE [LARGE SCALE GENOMIC DNA]</scope>
    <source>
        <strain evidence="3 4">E1205</strain>
    </source>
</reference>
<feature type="transmembrane region" description="Helical" evidence="1">
    <location>
        <begin position="155"/>
        <end position="175"/>
    </location>
</feature>
<keyword evidence="1" id="KW-0812">Transmembrane</keyword>
<dbReference type="InterPro" id="IPR005625">
    <property type="entry name" value="PepSY-ass_TM"/>
</dbReference>
<gene>
    <name evidence="3" type="ORF">DFO61_4275</name>
</gene>
<keyword evidence="1" id="KW-1133">Transmembrane helix</keyword>
<dbReference type="EMBL" id="QXDA01000006">
    <property type="protein sequence ID" value="RIA20661.1"/>
    <property type="molecule type" value="Genomic_DNA"/>
</dbReference>
<sequence>MASYSDSAAPARGRATPSFYNLAWRWHFYAGLFVIPFMILLSITGIIYLFKPQLDAWMYADLMQVPVAEQRLSADQQMAIVREVYPQAVVSKYLPPAAQDRSAQFVVNQDGQELNLFVDPYSGSILGTQDALWNLQAVARKLHGDLLIGTVGDRLIELAAGWGIVLVVSGLYLWWPRGSSGAGVLWPRLNARGRLWWRDLHAVTGFWGSALLLFMLLTGMTWTGYWGAQFAGAWNHFPAAMWDDVPKSGQLTGSLNSSSQQTVAWAVEVTPLPASDPHAAHQGHAGHQAATAPVSLLQHVVDTATERGVEPGYSISLPRGEQGVYTVALFASDPRNDATLHFDQYSGAVLADVRWKDYGLVAKAVESGVMIHEGRMFGLVNQLLMAAVCLLILFSSVSGLVLWWKRRPAGGFGVPPLRHDLPRWKTAIGVMIVLGVIFPLVGASLLLVWALDWLLGLWRRQSTASAPSA</sequence>
<comment type="caution">
    <text evidence="3">The sequence shown here is derived from an EMBL/GenBank/DDBJ whole genome shotgun (WGS) entry which is preliminary data.</text>
</comment>
<accession>A0A397MG92</accession>
<organism evidence="3 4">
    <name type="scientific">Ectopseudomonas oleovorans</name>
    <name type="common">Pseudomonas oleovorans</name>
    <dbReference type="NCBI Taxonomy" id="301"/>
    <lineage>
        <taxon>Bacteria</taxon>
        <taxon>Pseudomonadati</taxon>
        <taxon>Pseudomonadota</taxon>
        <taxon>Gammaproteobacteria</taxon>
        <taxon>Pseudomonadales</taxon>
        <taxon>Pseudomonadaceae</taxon>
        <taxon>Ectopseudomonas</taxon>
    </lineage>
</organism>
<name>A0A397MG92_ECTOL</name>
<evidence type="ECO:0000256" key="1">
    <source>
        <dbReference type="SAM" id="Phobius"/>
    </source>
</evidence>
<dbReference type="PANTHER" id="PTHR34219:SF1">
    <property type="entry name" value="PEPSY DOMAIN-CONTAINING PROTEIN"/>
    <property type="match status" value="1"/>
</dbReference>
<feature type="transmembrane region" description="Helical" evidence="1">
    <location>
        <begin position="383"/>
        <end position="404"/>
    </location>
</feature>
<proteinExistence type="predicted"/>
<evidence type="ECO:0000313" key="4">
    <source>
        <dbReference type="Proteomes" id="UP000265836"/>
    </source>
</evidence>
<dbReference type="Pfam" id="PF03413">
    <property type="entry name" value="PepSY"/>
    <property type="match status" value="1"/>
</dbReference>
<feature type="domain" description="PepSY" evidence="2">
    <location>
        <begin position="71"/>
        <end position="128"/>
    </location>
</feature>
<keyword evidence="1" id="KW-0472">Membrane</keyword>
<dbReference type="AlphaFoldDB" id="A0A397MG92"/>
<feature type="transmembrane region" description="Helical" evidence="1">
    <location>
        <begin position="26"/>
        <end position="50"/>
    </location>
</feature>
<dbReference type="Pfam" id="PF03929">
    <property type="entry name" value="PepSY_TM"/>
    <property type="match status" value="1"/>
</dbReference>
<feature type="transmembrane region" description="Helical" evidence="1">
    <location>
        <begin position="195"/>
        <end position="217"/>
    </location>
</feature>
<feature type="transmembrane region" description="Helical" evidence="1">
    <location>
        <begin position="424"/>
        <end position="451"/>
    </location>
</feature>
<dbReference type="PANTHER" id="PTHR34219">
    <property type="entry name" value="IRON-REGULATED INNER MEMBRANE PROTEIN-RELATED"/>
    <property type="match status" value="1"/>
</dbReference>
<evidence type="ECO:0000259" key="2">
    <source>
        <dbReference type="Pfam" id="PF03413"/>
    </source>
</evidence>
<evidence type="ECO:0000313" key="3">
    <source>
        <dbReference type="EMBL" id="RIA20661.1"/>
    </source>
</evidence>
<dbReference type="InterPro" id="IPR025711">
    <property type="entry name" value="PepSY"/>
</dbReference>
<dbReference type="Proteomes" id="UP000265836">
    <property type="component" value="Unassembled WGS sequence"/>
</dbReference>